<dbReference type="InterPro" id="IPR013149">
    <property type="entry name" value="ADH-like_C"/>
</dbReference>
<dbReference type="InterPro" id="IPR011032">
    <property type="entry name" value="GroES-like_sf"/>
</dbReference>
<dbReference type="SUPFAM" id="SSF51735">
    <property type="entry name" value="NAD(P)-binding Rossmann-fold domains"/>
    <property type="match status" value="1"/>
</dbReference>
<dbReference type="PANTHER" id="PTHR48106:SF13">
    <property type="entry name" value="QUINONE OXIDOREDUCTASE-RELATED"/>
    <property type="match status" value="1"/>
</dbReference>
<dbReference type="GO" id="GO:0070402">
    <property type="term" value="F:NADPH binding"/>
    <property type="evidence" value="ECO:0007669"/>
    <property type="project" value="TreeGrafter"/>
</dbReference>
<dbReference type="GO" id="GO:0005829">
    <property type="term" value="C:cytosol"/>
    <property type="evidence" value="ECO:0007669"/>
    <property type="project" value="TreeGrafter"/>
</dbReference>
<evidence type="ECO:0000256" key="3">
    <source>
        <dbReference type="SAM" id="MobiDB-lite"/>
    </source>
</evidence>
<feature type="domain" description="Enoyl reductase (ER)" evidence="4">
    <location>
        <begin position="10"/>
        <end position="363"/>
    </location>
</feature>
<dbReference type="InterPro" id="IPR036291">
    <property type="entry name" value="NAD(P)-bd_dom_sf"/>
</dbReference>
<comment type="caution">
    <text evidence="5">The sequence shown here is derived from an EMBL/GenBank/DDBJ whole genome shotgun (WGS) entry which is preliminary data.</text>
</comment>
<organism evidence="5 6">
    <name type="scientific">Streptomyces uncialis</name>
    <dbReference type="NCBI Taxonomy" id="1048205"/>
    <lineage>
        <taxon>Bacteria</taxon>
        <taxon>Bacillati</taxon>
        <taxon>Actinomycetota</taxon>
        <taxon>Actinomycetes</taxon>
        <taxon>Kitasatosporales</taxon>
        <taxon>Streptomycetaceae</taxon>
        <taxon>Streptomyces</taxon>
    </lineage>
</organism>
<dbReference type="SMART" id="SM00829">
    <property type="entry name" value="PKS_ER"/>
    <property type="match status" value="1"/>
</dbReference>
<keyword evidence="6" id="KW-1185">Reference proteome</keyword>
<dbReference type="AlphaFoldDB" id="A0A1Q4VAH1"/>
<dbReference type="PANTHER" id="PTHR48106">
    <property type="entry name" value="QUINONE OXIDOREDUCTASE PIG3-RELATED"/>
    <property type="match status" value="1"/>
</dbReference>
<dbReference type="GO" id="GO:0003960">
    <property type="term" value="F:quinone reductase (NADPH) activity"/>
    <property type="evidence" value="ECO:0007669"/>
    <property type="project" value="TreeGrafter"/>
</dbReference>
<dbReference type="Gene3D" id="3.90.180.10">
    <property type="entry name" value="Medium-chain alcohol dehydrogenases, catalytic domain"/>
    <property type="match status" value="1"/>
</dbReference>
<evidence type="ECO:0000313" key="6">
    <source>
        <dbReference type="Proteomes" id="UP000186455"/>
    </source>
</evidence>
<evidence type="ECO:0000313" key="5">
    <source>
        <dbReference type="EMBL" id="OKH94700.1"/>
    </source>
</evidence>
<reference evidence="5 6" key="1">
    <citation type="submission" date="2015-06" db="EMBL/GenBank/DDBJ databases">
        <title>Cloning and characterization of the uncialamcin biosynthetic gene cluster.</title>
        <authorList>
            <person name="Yan X."/>
            <person name="Huang T."/>
            <person name="Ge H."/>
            <person name="Shen B."/>
        </authorList>
    </citation>
    <scope>NUCLEOTIDE SEQUENCE [LARGE SCALE GENOMIC DNA]</scope>
    <source>
        <strain evidence="5 6">DCA2648</strain>
    </source>
</reference>
<dbReference type="STRING" id="1048205.AB852_10880"/>
<dbReference type="GO" id="GO:0035925">
    <property type="term" value="F:mRNA 3'-UTR AU-rich region binding"/>
    <property type="evidence" value="ECO:0007669"/>
    <property type="project" value="TreeGrafter"/>
</dbReference>
<name>A0A1Q4VAH1_9ACTN</name>
<protein>
    <submittedName>
        <fullName evidence="5">Alcohol dehydrogenase</fullName>
    </submittedName>
</protein>
<dbReference type="RefSeq" id="WP_073786528.1">
    <property type="nucleotide sequence ID" value="NZ_CP109290.1"/>
</dbReference>
<dbReference type="InterPro" id="IPR013154">
    <property type="entry name" value="ADH-like_N"/>
</dbReference>
<dbReference type="Pfam" id="PF08240">
    <property type="entry name" value="ADH_N"/>
    <property type="match status" value="1"/>
</dbReference>
<dbReference type="Proteomes" id="UP000186455">
    <property type="component" value="Unassembled WGS sequence"/>
</dbReference>
<keyword evidence="2" id="KW-0560">Oxidoreductase</keyword>
<evidence type="ECO:0000256" key="2">
    <source>
        <dbReference type="ARBA" id="ARBA00023002"/>
    </source>
</evidence>
<dbReference type="SUPFAM" id="SSF50129">
    <property type="entry name" value="GroES-like"/>
    <property type="match status" value="1"/>
</dbReference>
<feature type="region of interest" description="Disordered" evidence="3">
    <location>
        <begin position="72"/>
        <end position="101"/>
    </location>
</feature>
<dbReference type="Pfam" id="PF00107">
    <property type="entry name" value="ADH_zinc_N"/>
    <property type="match status" value="1"/>
</dbReference>
<proteinExistence type="predicted"/>
<evidence type="ECO:0000256" key="1">
    <source>
        <dbReference type="ARBA" id="ARBA00022857"/>
    </source>
</evidence>
<accession>A0A1Q4VAH1</accession>
<gene>
    <name evidence="5" type="ORF">AB852_10880</name>
</gene>
<dbReference type="EMBL" id="LFBV01000002">
    <property type="protein sequence ID" value="OKH94700.1"/>
    <property type="molecule type" value="Genomic_DNA"/>
</dbReference>
<dbReference type="InterPro" id="IPR020843">
    <property type="entry name" value="ER"/>
</dbReference>
<sequence>MKVVLHRTHGGPDVLQVADVPMPDPGADEVLVRVEACGLNHLDVLQRRGPSLIPGFTLPHVSGMDIAGTIAAVGPAGDGRPDTDPASNGHAGKGRTGGASPLAEGARVVVNPAVPCGNCADCVAGADGRCATAGVIGANLAGGYAEYVLVPTANVHQVPDEVDLVDAAVVPTIWMTAWHALVEIGKVRLGETVLIHAAGSGVSTALIQLAKAAGARVVTTVGSDAKTEYARGLGADVVVNSTTEDVVAAVREVTGGRGADLVLDHVGPATWNTGVYSLAPRGRLVFFGNTTGNRAEFDLVYAYHFGLQLLGSDPYDRREFAAMLDAYWASTFRTPIDSEFPLVDAAAAQERMESRRATGKIVLRP</sequence>
<keyword evidence="1" id="KW-0521">NADP</keyword>
<evidence type="ECO:0000259" key="4">
    <source>
        <dbReference type="SMART" id="SM00829"/>
    </source>
</evidence>